<name>A0ABT0HK63_9BACT</name>
<evidence type="ECO:0000313" key="2">
    <source>
        <dbReference type="EMBL" id="MCK8492551.1"/>
    </source>
</evidence>
<dbReference type="InterPro" id="IPR050644">
    <property type="entry name" value="PG_Glycine_Bridge_Synth"/>
</dbReference>
<dbReference type="InterPro" id="IPR038740">
    <property type="entry name" value="BioF2-like_GNAT_dom"/>
</dbReference>
<gene>
    <name evidence="2" type="ORF">M0L20_11860</name>
</gene>
<protein>
    <submittedName>
        <fullName evidence="2">GNAT family N-acetyltransferase</fullName>
    </submittedName>
</protein>
<dbReference type="Gene3D" id="3.40.630.30">
    <property type="match status" value="1"/>
</dbReference>
<dbReference type="SUPFAM" id="SSF55729">
    <property type="entry name" value="Acyl-CoA N-acyltransferases (Nat)"/>
    <property type="match status" value="1"/>
</dbReference>
<feature type="domain" description="BioF2-like acetyltransferase" evidence="1">
    <location>
        <begin position="171"/>
        <end position="289"/>
    </location>
</feature>
<reference evidence="2 3" key="1">
    <citation type="submission" date="2022-04" db="EMBL/GenBank/DDBJ databases">
        <title>Spirosoma sp. strain RP8 genome sequencing and assembly.</title>
        <authorList>
            <person name="Jung Y."/>
        </authorList>
    </citation>
    <scope>NUCLEOTIDE SEQUENCE [LARGE SCALE GENOMIC DNA]</scope>
    <source>
        <strain evidence="2 3">RP8</strain>
    </source>
</reference>
<dbReference type="InterPro" id="IPR016181">
    <property type="entry name" value="Acyl_CoA_acyltransferase"/>
</dbReference>
<evidence type="ECO:0000259" key="1">
    <source>
        <dbReference type="Pfam" id="PF13480"/>
    </source>
</evidence>
<comment type="caution">
    <text evidence="2">The sequence shown here is derived from an EMBL/GenBank/DDBJ whole genome shotgun (WGS) entry which is preliminary data.</text>
</comment>
<dbReference type="Proteomes" id="UP001202180">
    <property type="component" value="Unassembled WGS sequence"/>
</dbReference>
<dbReference type="PANTHER" id="PTHR36174">
    <property type="entry name" value="LIPID II:GLYCINE GLYCYLTRANSFERASE"/>
    <property type="match status" value="1"/>
</dbReference>
<dbReference type="EMBL" id="JALPRF010000002">
    <property type="protein sequence ID" value="MCK8492551.1"/>
    <property type="molecule type" value="Genomic_DNA"/>
</dbReference>
<dbReference type="RefSeq" id="WP_248477152.1">
    <property type="nucleotide sequence ID" value="NZ_JALPRF010000002.1"/>
</dbReference>
<keyword evidence="3" id="KW-1185">Reference proteome</keyword>
<dbReference type="Pfam" id="PF13480">
    <property type="entry name" value="Acetyltransf_6"/>
    <property type="match status" value="1"/>
</dbReference>
<organism evidence="2 3">
    <name type="scientific">Spirosoma liriopis</name>
    <dbReference type="NCBI Taxonomy" id="2937440"/>
    <lineage>
        <taxon>Bacteria</taxon>
        <taxon>Pseudomonadati</taxon>
        <taxon>Bacteroidota</taxon>
        <taxon>Cytophagia</taxon>
        <taxon>Cytophagales</taxon>
        <taxon>Cytophagaceae</taxon>
        <taxon>Spirosoma</taxon>
    </lineage>
</organism>
<sequence length="336" mass="38490">MSQPHALPATACNQPTFISRQALDDKAWDACVTASPQRIVYGYTWYLDAVLPVPDWKWLGLVLPDKRGGYQAVLPVPLRRKKLAGVTCGWVVHQPFFCQFLTVFTVQSIDVMIFLRAVQQRFRYGSRFNLCFQEVLPTHDTSTIRPLITHVLDLSVGYETLSKNYSRDRTQNLRRAQKADWTVTESTDVEPLLTLFRANHADSINGGVADWSYSMLRALCGTLNQRGLATIRYAVCQGRIEAGALFIREGNRIIYLFNAASATGRKRNARTLLIDQVIREYAAKPYLFDFESPEKPSIRDFYRSFGAVDEPYYSLQWSRLTGVEQLMVRIRRLFLK</sequence>
<dbReference type="PANTHER" id="PTHR36174:SF1">
    <property type="entry name" value="LIPID II:GLYCINE GLYCYLTRANSFERASE"/>
    <property type="match status" value="1"/>
</dbReference>
<proteinExistence type="predicted"/>
<accession>A0ABT0HK63</accession>
<evidence type="ECO:0000313" key="3">
    <source>
        <dbReference type="Proteomes" id="UP001202180"/>
    </source>
</evidence>